<dbReference type="RefSeq" id="WP_090746240.1">
    <property type="nucleotide sequence ID" value="NZ_FOBW01000008.1"/>
</dbReference>
<gene>
    <name evidence="1" type="ORF">SAMN05192533_108224</name>
</gene>
<dbReference type="STRING" id="930146.SAMN05192533_108224"/>
<evidence type="ECO:0000313" key="1">
    <source>
        <dbReference type="EMBL" id="SEN06947.1"/>
    </source>
</evidence>
<reference evidence="2" key="1">
    <citation type="submission" date="2016-10" db="EMBL/GenBank/DDBJ databases">
        <authorList>
            <person name="Varghese N."/>
            <person name="Submissions S."/>
        </authorList>
    </citation>
    <scope>NUCLEOTIDE SEQUENCE [LARGE SCALE GENOMIC DNA]</scope>
    <source>
        <strain evidence="2">B48,IBRC-M 10115,DSM 25386,CECT 8001</strain>
    </source>
</reference>
<protein>
    <submittedName>
        <fullName evidence="1">Uncharacterized protein</fullName>
    </submittedName>
</protein>
<sequence>MYELAQVEQTKNEEIFKVDQITIYIDPLVINHLDGDITIDHNKNYGYILKNNFEVLTFGMKLTK</sequence>
<organism evidence="1 2">
    <name type="scientific">Mesobacillus persicus</name>
    <dbReference type="NCBI Taxonomy" id="930146"/>
    <lineage>
        <taxon>Bacteria</taxon>
        <taxon>Bacillati</taxon>
        <taxon>Bacillota</taxon>
        <taxon>Bacilli</taxon>
        <taxon>Bacillales</taxon>
        <taxon>Bacillaceae</taxon>
        <taxon>Mesobacillus</taxon>
    </lineage>
</organism>
<accession>A0A1H8DK94</accession>
<proteinExistence type="predicted"/>
<keyword evidence="2" id="KW-1185">Reference proteome</keyword>
<dbReference type="AlphaFoldDB" id="A0A1H8DK94"/>
<dbReference type="EMBL" id="FOBW01000008">
    <property type="protein sequence ID" value="SEN06947.1"/>
    <property type="molecule type" value="Genomic_DNA"/>
</dbReference>
<evidence type="ECO:0000313" key="2">
    <source>
        <dbReference type="Proteomes" id="UP000198553"/>
    </source>
</evidence>
<dbReference type="Proteomes" id="UP000198553">
    <property type="component" value="Unassembled WGS sequence"/>
</dbReference>
<name>A0A1H8DK94_9BACI</name>
<dbReference type="OrthoDB" id="2888107at2"/>